<protein>
    <submittedName>
        <fullName evidence="1">Uncharacterized protein</fullName>
    </submittedName>
</protein>
<accession>A0A9P5Y8B0</accession>
<reference evidence="1" key="1">
    <citation type="submission" date="2020-11" db="EMBL/GenBank/DDBJ databases">
        <authorList>
            <consortium name="DOE Joint Genome Institute"/>
            <person name="Ahrendt S."/>
            <person name="Riley R."/>
            <person name="Andreopoulos W."/>
            <person name="Labutti K."/>
            <person name="Pangilinan J."/>
            <person name="Ruiz-Duenas F.J."/>
            <person name="Barrasa J.M."/>
            <person name="Sanchez-Garcia M."/>
            <person name="Camarero S."/>
            <person name="Miyauchi S."/>
            <person name="Serrano A."/>
            <person name="Linde D."/>
            <person name="Babiker R."/>
            <person name="Drula E."/>
            <person name="Ayuso-Fernandez I."/>
            <person name="Pacheco R."/>
            <person name="Padilla G."/>
            <person name="Ferreira P."/>
            <person name="Barriuso J."/>
            <person name="Kellner H."/>
            <person name="Castanera R."/>
            <person name="Alfaro M."/>
            <person name="Ramirez L."/>
            <person name="Pisabarro A.G."/>
            <person name="Kuo A."/>
            <person name="Tritt A."/>
            <person name="Lipzen A."/>
            <person name="He G."/>
            <person name="Yan M."/>
            <person name="Ng V."/>
            <person name="Cullen D."/>
            <person name="Martin F."/>
            <person name="Rosso M.-N."/>
            <person name="Henrissat B."/>
            <person name="Hibbett D."/>
            <person name="Martinez A.T."/>
            <person name="Grigoriev I.V."/>
        </authorList>
    </citation>
    <scope>NUCLEOTIDE SEQUENCE</scope>
    <source>
        <strain evidence="1">CBS 247.69</strain>
    </source>
</reference>
<evidence type="ECO:0000313" key="2">
    <source>
        <dbReference type="Proteomes" id="UP000807353"/>
    </source>
</evidence>
<gene>
    <name evidence="1" type="ORF">BDZ94DRAFT_646870</name>
</gene>
<organism evidence="1 2">
    <name type="scientific">Collybia nuda</name>
    <dbReference type="NCBI Taxonomy" id="64659"/>
    <lineage>
        <taxon>Eukaryota</taxon>
        <taxon>Fungi</taxon>
        <taxon>Dikarya</taxon>
        <taxon>Basidiomycota</taxon>
        <taxon>Agaricomycotina</taxon>
        <taxon>Agaricomycetes</taxon>
        <taxon>Agaricomycetidae</taxon>
        <taxon>Agaricales</taxon>
        <taxon>Tricholomatineae</taxon>
        <taxon>Clitocybaceae</taxon>
        <taxon>Collybia</taxon>
    </lineage>
</organism>
<name>A0A9P5Y8B0_9AGAR</name>
<dbReference type="Proteomes" id="UP000807353">
    <property type="component" value="Unassembled WGS sequence"/>
</dbReference>
<keyword evidence="2" id="KW-1185">Reference proteome</keyword>
<sequence>MWIILKWGLHKRSVTFLNLNGRFYFRRNRRVVKAISSELLVVLVLLKTVGLRFQWGLRSEFERTFHSIESLRVPTQRY</sequence>
<dbReference type="AlphaFoldDB" id="A0A9P5Y8B0"/>
<evidence type="ECO:0000313" key="1">
    <source>
        <dbReference type="EMBL" id="KAF9463010.1"/>
    </source>
</evidence>
<proteinExistence type="predicted"/>
<comment type="caution">
    <text evidence="1">The sequence shown here is derived from an EMBL/GenBank/DDBJ whole genome shotgun (WGS) entry which is preliminary data.</text>
</comment>
<dbReference type="EMBL" id="MU150266">
    <property type="protein sequence ID" value="KAF9463010.1"/>
    <property type="molecule type" value="Genomic_DNA"/>
</dbReference>